<protein>
    <submittedName>
        <fullName evidence="1">Uncharacterized protein</fullName>
    </submittedName>
</protein>
<evidence type="ECO:0000313" key="1">
    <source>
        <dbReference type="EMBL" id="SVE61007.1"/>
    </source>
</evidence>
<reference evidence="1" key="1">
    <citation type="submission" date="2018-05" db="EMBL/GenBank/DDBJ databases">
        <authorList>
            <person name="Lanie J.A."/>
            <person name="Ng W.-L."/>
            <person name="Kazmierczak K.M."/>
            <person name="Andrzejewski T.M."/>
            <person name="Davidsen T.M."/>
            <person name="Wayne K.J."/>
            <person name="Tettelin H."/>
            <person name="Glass J.I."/>
            <person name="Rusch D."/>
            <person name="Podicherti R."/>
            <person name="Tsui H.-C.T."/>
            <person name="Winkler M.E."/>
        </authorList>
    </citation>
    <scope>NUCLEOTIDE SEQUENCE</scope>
</reference>
<gene>
    <name evidence="1" type="ORF">METZ01_LOCUS513861</name>
</gene>
<dbReference type="AlphaFoldDB" id="A0A383EVV4"/>
<organism evidence="1">
    <name type="scientific">marine metagenome</name>
    <dbReference type="NCBI Taxonomy" id="408172"/>
    <lineage>
        <taxon>unclassified sequences</taxon>
        <taxon>metagenomes</taxon>
        <taxon>ecological metagenomes</taxon>
    </lineage>
</organism>
<proteinExistence type="predicted"/>
<name>A0A383EVV4_9ZZZZ</name>
<sequence>MRRPALPILTFLGLLALVICCTIVSCAYQPFAGPLKPAGDQGQGMTVHDDGSVVYQLDRFELTLRPMTDEELNRNFSPASVG</sequence>
<dbReference type="EMBL" id="UINC01229336">
    <property type="protein sequence ID" value="SVE61007.1"/>
    <property type="molecule type" value="Genomic_DNA"/>
</dbReference>
<dbReference type="PROSITE" id="PS51257">
    <property type="entry name" value="PROKAR_LIPOPROTEIN"/>
    <property type="match status" value="1"/>
</dbReference>
<accession>A0A383EVV4</accession>
<feature type="non-terminal residue" evidence="1">
    <location>
        <position position="82"/>
    </location>
</feature>